<dbReference type="NCBIfam" id="TIGR02937">
    <property type="entry name" value="sigma70-ECF"/>
    <property type="match status" value="1"/>
</dbReference>
<name>A0A3S0H1F5_9BURK</name>
<gene>
    <name evidence="8" type="ORF">EJP69_10795</name>
</gene>
<feature type="domain" description="RNA polymerase sigma factor 70 region 4 type 2" evidence="7">
    <location>
        <begin position="422"/>
        <end position="472"/>
    </location>
</feature>
<evidence type="ECO:0000313" key="9">
    <source>
        <dbReference type="Proteomes" id="UP000267418"/>
    </source>
</evidence>
<dbReference type="InterPro" id="IPR013324">
    <property type="entry name" value="RNA_pol_sigma_r3/r4-like"/>
</dbReference>
<dbReference type="AlphaFoldDB" id="A0A3S0H1F5"/>
<dbReference type="Proteomes" id="UP000267418">
    <property type="component" value="Unassembled WGS sequence"/>
</dbReference>
<dbReference type="InterPro" id="IPR014284">
    <property type="entry name" value="RNA_pol_sigma-70_dom"/>
</dbReference>
<evidence type="ECO:0000313" key="8">
    <source>
        <dbReference type="EMBL" id="RTQ34880.1"/>
    </source>
</evidence>
<feature type="region of interest" description="Disordered" evidence="5">
    <location>
        <begin position="265"/>
        <end position="284"/>
    </location>
</feature>
<dbReference type="Pfam" id="PF08281">
    <property type="entry name" value="Sigma70_r4_2"/>
    <property type="match status" value="1"/>
</dbReference>
<dbReference type="GO" id="GO:0006352">
    <property type="term" value="P:DNA-templated transcription initiation"/>
    <property type="evidence" value="ECO:0007669"/>
    <property type="project" value="InterPro"/>
</dbReference>
<dbReference type="GO" id="GO:0003677">
    <property type="term" value="F:DNA binding"/>
    <property type="evidence" value="ECO:0007669"/>
    <property type="project" value="InterPro"/>
</dbReference>
<protein>
    <submittedName>
        <fullName evidence="8">Sigma-70 family RNA polymerase sigma factor</fullName>
    </submittedName>
</protein>
<dbReference type="PANTHER" id="PTHR43133">
    <property type="entry name" value="RNA POLYMERASE ECF-TYPE SIGMA FACTO"/>
    <property type="match status" value="1"/>
</dbReference>
<dbReference type="OrthoDB" id="192021at2"/>
<evidence type="ECO:0000256" key="3">
    <source>
        <dbReference type="ARBA" id="ARBA00023082"/>
    </source>
</evidence>
<keyword evidence="2" id="KW-0805">Transcription regulation</keyword>
<comment type="caution">
    <text evidence="8">The sequence shown here is derived from an EMBL/GenBank/DDBJ whole genome shotgun (WGS) entry which is preliminary data.</text>
</comment>
<keyword evidence="9" id="KW-1185">Reference proteome</keyword>
<evidence type="ECO:0000256" key="4">
    <source>
        <dbReference type="ARBA" id="ARBA00023163"/>
    </source>
</evidence>
<evidence type="ECO:0000256" key="1">
    <source>
        <dbReference type="ARBA" id="ARBA00010641"/>
    </source>
</evidence>
<dbReference type="SUPFAM" id="SSF88946">
    <property type="entry name" value="Sigma2 domain of RNA polymerase sigma factors"/>
    <property type="match status" value="1"/>
</dbReference>
<keyword evidence="3" id="KW-0731">Sigma factor</keyword>
<dbReference type="Gene3D" id="1.10.1740.10">
    <property type="match status" value="1"/>
</dbReference>
<dbReference type="EMBL" id="RXOE01000002">
    <property type="protein sequence ID" value="RTQ34880.1"/>
    <property type="molecule type" value="Genomic_DNA"/>
</dbReference>
<feature type="region of interest" description="Disordered" evidence="5">
    <location>
        <begin position="149"/>
        <end position="196"/>
    </location>
</feature>
<feature type="domain" description="RNA polymerase sigma-70 region 2" evidence="6">
    <location>
        <begin position="331"/>
        <end position="388"/>
    </location>
</feature>
<accession>A0A3S0H1F5</accession>
<evidence type="ECO:0000256" key="5">
    <source>
        <dbReference type="SAM" id="MobiDB-lite"/>
    </source>
</evidence>
<organism evidence="8 9">
    <name type="scientific">Variovorax gossypii</name>
    <dbReference type="NCBI Taxonomy" id="1679495"/>
    <lineage>
        <taxon>Bacteria</taxon>
        <taxon>Pseudomonadati</taxon>
        <taxon>Pseudomonadota</taxon>
        <taxon>Betaproteobacteria</taxon>
        <taxon>Burkholderiales</taxon>
        <taxon>Comamonadaceae</taxon>
        <taxon>Variovorax</taxon>
    </lineage>
</organism>
<dbReference type="InterPro" id="IPR036388">
    <property type="entry name" value="WH-like_DNA-bd_sf"/>
</dbReference>
<dbReference type="Gene3D" id="1.10.10.10">
    <property type="entry name" value="Winged helix-like DNA-binding domain superfamily/Winged helix DNA-binding domain"/>
    <property type="match status" value="1"/>
</dbReference>
<dbReference type="Pfam" id="PF04542">
    <property type="entry name" value="Sigma70_r2"/>
    <property type="match status" value="1"/>
</dbReference>
<reference evidence="8 9" key="1">
    <citation type="submission" date="2018-12" db="EMBL/GenBank/DDBJ databases">
        <title>The genome of Variovorax gossypii DSM 100435.</title>
        <authorList>
            <person name="Gao J."/>
            <person name="Sun J."/>
        </authorList>
    </citation>
    <scope>NUCLEOTIDE SEQUENCE [LARGE SCALE GENOMIC DNA]</scope>
    <source>
        <strain evidence="8 9">DSM 100435</strain>
    </source>
</reference>
<evidence type="ECO:0000256" key="2">
    <source>
        <dbReference type="ARBA" id="ARBA00023015"/>
    </source>
</evidence>
<proteinExistence type="inferred from homology"/>
<dbReference type="GO" id="GO:0016987">
    <property type="term" value="F:sigma factor activity"/>
    <property type="evidence" value="ECO:0007669"/>
    <property type="project" value="UniProtKB-KW"/>
</dbReference>
<keyword evidence="4" id="KW-0804">Transcription</keyword>
<dbReference type="InterPro" id="IPR039425">
    <property type="entry name" value="RNA_pol_sigma-70-like"/>
</dbReference>
<dbReference type="InterPro" id="IPR013325">
    <property type="entry name" value="RNA_pol_sigma_r2"/>
</dbReference>
<comment type="similarity">
    <text evidence="1">Belongs to the sigma-70 factor family. ECF subfamily.</text>
</comment>
<dbReference type="SUPFAM" id="SSF88659">
    <property type="entry name" value="Sigma3 and sigma4 domains of RNA polymerase sigma factors"/>
    <property type="match status" value="1"/>
</dbReference>
<dbReference type="InterPro" id="IPR013249">
    <property type="entry name" value="RNA_pol_sigma70_r4_t2"/>
</dbReference>
<sequence length="494" mass="52700">MPAIRWASATPTSATASAVPWGTDPMSCERHRTELPSYRFANVSSRLTGRRGKSGACAPTRYDSEFGIGQCPGTGLLPGWFGLAACRARRACAGRSRSTGGGLRGADRLRHRSAAPGRCDRRVQQGDGAGRVDGWRACAAHGERCARHAHRNGGARSPAGGHGPGGALRERDVGGDPRIPSSGCGEPAGGARGRRGIGIQRRGSRASVLCRPGPAGLAQHLVRFARDASGWLPSRGTVAAGLAWNGGAFPTVEHDRRTRPRCRRAAQGAGHGRRQPAARLAAPATCDPAAAGRARRGVRLRIAGLRRSRARAMSEGLGSTLRARLVARYVELRGKLERIVGSRDDAADAMQETWLRLTTMSDGGTVNNADAYLLRMAANIATDRYRQDNVLLARGELSELVHIVDEAGDPERIAGARSDVEALSHVLARMPARRRAILVAARVHGELNSEIAQSMGVSLSTVEKELRAALEYCKKHLPEVEAAQRGHFSGPRKY</sequence>
<evidence type="ECO:0000259" key="6">
    <source>
        <dbReference type="Pfam" id="PF04542"/>
    </source>
</evidence>
<evidence type="ECO:0000259" key="7">
    <source>
        <dbReference type="Pfam" id="PF08281"/>
    </source>
</evidence>
<dbReference type="PANTHER" id="PTHR43133:SF63">
    <property type="entry name" value="RNA POLYMERASE SIGMA FACTOR FECI-RELATED"/>
    <property type="match status" value="1"/>
</dbReference>
<dbReference type="InterPro" id="IPR007627">
    <property type="entry name" value="RNA_pol_sigma70_r2"/>
</dbReference>